<evidence type="ECO:0000313" key="2">
    <source>
        <dbReference type="EMBL" id="CAK9323017.1"/>
    </source>
</evidence>
<sequence>MEGKKVALVVVVAAAMIFSSSLAKLVANYDQRQLEENENGNDLLRLFSDGSNDGGVNYKKDNPRKMMKAAAPPRPSCFGNFCGGGLLPCAEPCQCNIPMGAVRGYCVDF</sequence>
<gene>
    <name evidence="2" type="ORF">CITCOLO1_LOCUS15186</name>
</gene>
<reference evidence="2 3" key="1">
    <citation type="submission" date="2024-03" db="EMBL/GenBank/DDBJ databases">
        <authorList>
            <person name="Gkanogiannis A."/>
            <person name="Becerra Lopez-Lavalle L."/>
        </authorList>
    </citation>
    <scope>NUCLEOTIDE SEQUENCE [LARGE SCALE GENOMIC DNA]</scope>
</reference>
<keyword evidence="1" id="KW-0732">Signal</keyword>
<evidence type="ECO:0000256" key="1">
    <source>
        <dbReference type="SAM" id="SignalP"/>
    </source>
</evidence>
<accession>A0ABP0YX53</accession>
<evidence type="ECO:0000313" key="3">
    <source>
        <dbReference type="Proteomes" id="UP001642487"/>
    </source>
</evidence>
<name>A0ABP0YX53_9ROSI</name>
<feature type="signal peptide" evidence="1">
    <location>
        <begin position="1"/>
        <end position="23"/>
    </location>
</feature>
<feature type="chain" id="PRO_5045942697" evidence="1">
    <location>
        <begin position="24"/>
        <end position="109"/>
    </location>
</feature>
<dbReference type="EMBL" id="OZ021739">
    <property type="protein sequence ID" value="CAK9323017.1"/>
    <property type="molecule type" value="Genomic_DNA"/>
</dbReference>
<proteinExistence type="predicted"/>
<keyword evidence="3" id="KW-1185">Reference proteome</keyword>
<organism evidence="2 3">
    <name type="scientific">Citrullus colocynthis</name>
    <name type="common">colocynth</name>
    <dbReference type="NCBI Taxonomy" id="252529"/>
    <lineage>
        <taxon>Eukaryota</taxon>
        <taxon>Viridiplantae</taxon>
        <taxon>Streptophyta</taxon>
        <taxon>Embryophyta</taxon>
        <taxon>Tracheophyta</taxon>
        <taxon>Spermatophyta</taxon>
        <taxon>Magnoliopsida</taxon>
        <taxon>eudicotyledons</taxon>
        <taxon>Gunneridae</taxon>
        <taxon>Pentapetalae</taxon>
        <taxon>rosids</taxon>
        <taxon>fabids</taxon>
        <taxon>Cucurbitales</taxon>
        <taxon>Cucurbitaceae</taxon>
        <taxon>Benincaseae</taxon>
        <taxon>Citrullus</taxon>
    </lineage>
</organism>
<dbReference type="Proteomes" id="UP001642487">
    <property type="component" value="Chromosome 5"/>
</dbReference>
<protein>
    <submittedName>
        <fullName evidence="2">Uncharacterized protein</fullName>
    </submittedName>
</protein>